<evidence type="ECO:0000313" key="2">
    <source>
        <dbReference type="Proteomes" id="UP000016936"/>
    </source>
</evidence>
<keyword evidence="2" id="KW-1185">Reference proteome</keyword>
<dbReference type="Proteomes" id="UP000016936">
    <property type="component" value="Unassembled WGS sequence"/>
</dbReference>
<name>M2TY78_COCH5</name>
<dbReference type="HOGENOM" id="CLU_1758630_0_0_1"/>
<organism evidence="1 2">
    <name type="scientific">Cochliobolus heterostrophus (strain C5 / ATCC 48332 / race O)</name>
    <name type="common">Southern corn leaf blight fungus</name>
    <name type="synonym">Bipolaris maydis</name>
    <dbReference type="NCBI Taxonomy" id="701091"/>
    <lineage>
        <taxon>Eukaryota</taxon>
        <taxon>Fungi</taxon>
        <taxon>Dikarya</taxon>
        <taxon>Ascomycota</taxon>
        <taxon>Pezizomycotina</taxon>
        <taxon>Dothideomycetes</taxon>
        <taxon>Pleosporomycetidae</taxon>
        <taxon>Pleosporales</taxon>
        <taxon>Pleosporineae</taxon>
        <taxon>Pleosporaceae</taxon>
        <taxon>Bipolaris</taxon>
    </lineage>
</organism>
<proteinExistence type="predicted"/>
<dbReference type="EMBL" id="KB445584">
    <property type="protein sequence ID" value="EMD86746.1"/>
    <property type="molecule type" value="Genomic_DNA"/>
</dbReference>
<sequence length="148" mass="16476">MKADSSSSSAQHAVYSHEFSSGISFVEQNDCGRRLTRPDKEGSRENRLELLPSVAEASHSYRRALIVPHVTITRLCTKKPRYLSSLSPIQENTTSVKRVLNDKVHHLPLDMAVGEDTRHVQEAARPVDALNQCDATTLERDPNVTGIE</sequence>
<gene>
    <name evidence="1" type="ORF">COCHEDRAFT_1034512</name>
</gene>
<evidence type="ECO:0000313" key="1">
    <source>
        <dbReference type="EMBL" id="EMD86746.1"/>
    </source>
</evidence>
<dbReference type="AlphaFoldDB" id="M2TY78"/>
<accession>M2TY78</accession>
<reference evidence="1 2" key="1">
    <citation type="journal article" date="2012" name="PLoS Pathog.">
        <title>Diverse lifestyles and strategies of plant pathogenesis encoded in the genomes of eighteen Dothideomycetes fungi.</title>
        <authorList>
            <person name="Ohm R.A."/>
            <person name="Feau N."/>
            <person name="Henrissat B."/>
            <person name="Schoch C.L."/>
            <person name="Horwitz B.A."/>
            <person name="Barry K.W."/>
            <person name="Condon B.J."/>
            <person name="Copeland A.C."/>
            <person name="Dhillon B."/>
            <person name="Glaser F."/>
            <person name="Hesse C.N."/>
            <person name="Kosti I."/>
            <person name="LaButti K."/>
            <person name="Lindquist E.A."/>
            <person name="Lucas S."/>
            <person name="Salamov A.A."/>
            <person name="Bradshaw R.E."/>
            <person name="Ciuffetti L."/>
            <person name="Hamelin R.C."/>
            <person name="Kema G.H.J."/>
            <person name="Lawrence C."/>
            <person name="Scott J.A."/>
            <person name="Spatafora J.W."/>
            <person name="Turgeon B.G."/>
            <person name="de Wit P.J.G.M."/>
            <person name="Zhong S."/>
            <person name="Goodwin S.B."/>
            <person name="Grigoriev I.V."/>
        </authorList>
    </citation>
    <scope>NUCLEOTIDE SEQUENCE [LARGE SCALE GENOMIC DNA]</scope>
    <source>
        <strain evidence="2">C5 / ATCC 48332 / race O</strain>
    </source>
</reference>
<reference evidence="2" key="2">
    <citation type="journal article" date="2013" name="PLoS Genet.">
        <title>Comparative genome structure, secondary metabolite, and effector coding capacity across Cochliobolus pathogens.</title>
        <authorList>
            <person name="Condon B.J."/>
            <person name="Leng Y."/>
            <person name="Wu D."/>
            <person name="Bushley K.E."/>
            <person name="Ohm R.A."/>
            <person name="Otillar R."/>
            <person name="Martin J."/>
            <person name="Schackwitz W."/>
            <person name="Grimwood J."/>
            <person name="MohdZainudin N."/>
            <person name="Xue C."/>
            <person name="Wang R."/>
            <person name="Manning V.A."/>
            <person name="Dhillon B."/>
            <person name="Tu Z.J."/>
            <person name="Steffenson B.J."/>
            <person name="Salamov A."/>
            <person name="Sun H."/>
            <person name="Lowry S."/>
            <person name="LaButti K."/>
            <person name="Han J."/>
            <person name="Copeland A."/>
            <person name="Lindquist E."/>
            <person name="Barry K."/>
            <person name="Schmutz J."/>
            <person name="Baker S.E."/>
            <person name="Ciuffetti L.M."/>
            <person name="Grigoriev I.V."/>
            <person name="Zhong S."/>
            <person name="Turgeon B.G."/>
        </authorList>
    </citation>
    <scope>NUCLEOTIDE SEQUENCE [LARGE SCALE GENOMIC DNA]</scope>
    <source>
        <strain evidence="2">C5 / ATCC 48332 / race O</strain>
    </source>
</reference>
<protein>
    <submittedName>
        <fullName evidence="1">Uncharacterized protein</fullName>
    </submittedName>
</protein>